<keyword evidence="5" id="KW-1185">Reference proteome</keyword>
<dbReference type="EMBL" id="BMJG01000002">
    <property type="protein sequence ID" value="GGC29237.1"/>
    <property type="molecule type" value="Genomic_DNA"/>
</dbReference>
<reference evidence="2" key="4">
    <citation type="submission" date="2024-05" db="EMBL/GenBank/DDBJ databases">
        <authorList>
            <person name="Sun Q."/>
            <person name="Zhou Y."/>
        </authorList>
    </citation>
    <scope>NUCLEOTIDE SEQUENCE</scope>
    <source>
        <strain evidence="2">CGMCC 1.15472</strain>
    </source>
</reference>
<accession>A0A5C4X3N8</accession>
<reference evidence="2" key="1">
    <citation type="journal article" date="2014" name="Int. J. Syst. Evol. Microbiol.">
        <title>Complete genome of a new Firmicutes species belonging to the dominant human colonic microbiota ('Ruminococcus bicirculans') reveals two chromosomes and a selective capacity to utilize plant glucans.</title>
        <authorList>
            <consortium name="NISC Comparative Sequencing Program"/>
            <person name="Wegmann U."/>
            <person name="Louis P."/>
            <person name="Goesmann A."/>
            <person name="Henrissat B."/>
            <person name="Duncan S.H."/>
            <person name="Flint H.J."/>
        </authorList>
    </citation>
    <scope>NUCLEOTIDE SEQUENCE</scope>
    <source>
        <strain evidence="2">CGMCC 1.15472</strain>
    </source>
</reference>
<evidence type="ECO:0000313" key="4">
    <source>
        <dbReference type="Proteomes" id="UP000314223"/>
    </source>
</evidence>
<organism evidence="3 4">
    <name type="scientific">Brevibacterium sediminis</name>
    <dbReference type="NCBI Taxonomy" id="1857024"/>
    <lineage>
        <taxon>Bacteria</taxon>
        <taxon>Bacillati</taxon>
        <taxon>Actinomycetota</taxon>
        <taxon>Actinomycetes</taxon>
        <taxon>Micrococcales</taxon>
        <taxon>Brevibacteriaceae</taxon>
        <taxon>Brevibacterium</taxon>
    </lineage>
</organism>
<dbReference type="RefSeq" id="WP_139468018.1">
    <property type="nucleotide sequence ID" value="NZ_BMJG01000002.1"/>
</dbReference>
<dbReference type="Gene3D" id="3.30.420.40">
    <property type="match status" value="2"/>
</dbReference>
<dbReference type="InterPro" id="IPR002731">
    <property type="entry name" value="ATPase_BadF"/>
</dbReference>
<reference evidence="3 4" key="3">
    <citation type="submission" date="2019-06" db="EMBL/GenBank/DDBJ databases">
        <authorList>
            <person name="Mardanova A.M."/>
            <person name="Pudova D.S."/>
            <person name="Shagimardanova E.I."/>
            <person name="Gogoleva N.E."/>
            <person name="Lutfullin M.T."/>
            <person name="Hadieva G.F."/>
            <person name="Sharipova M.R."/>
        </authorList>
    </citation>
    <scope>NUCLEOTIDE SEQUENCE [LARGE SCALE GENOMIC DNA]</scope>
    <source>
        <strain evidence="3 4">MG-1</strain>
    </source>
</reference>
<dbReference type="EMBL" id="VDMQ01000003">
    <property type="protein sequence ID" value="TNM55879.1"/>
    <property type="molecule type" value="Genomic_DNA"/>
</dbReference>
<evidence type="ECO:0000313" key="5">
    <source>
        <dbReference type="Proteomes" id="UP000632322"/>
    </source>
</evidence>
<dbReference type="PANTHER" id="PTHR43190">
    <property type="entry name" value="N-ACETYL-D-GLUCOSAMINE KINASE"/>
    <property type="match status" value="1"/>
</dbReference>
<dbReference type="Proteomes" id="UP000314223">
    <property type="component" value="Unassembled WGS sequence"/>
</dbReference>
<sequence length="359" mass="36205">MTLILGIDIGGTGSRAALGDVGDATDHRGNAVSRPGIADGGGFVPRIIDQLTGPRIEIGPSGSNVLHVVRELVRTAAETWPERFPEVSSIGIGATGIASLAEDPSDVLAEISGEVGVPAVAAIDAVTAHLGALGGAGGAISVLGTGAIAIAHPGPDADGKWTADWSRADGWGHLFGDRGGGAWLGRHGLELALRTQDGIDEHGRALLEAATRRFGPPASWPAQFYTRSDRAGLLAEIAVDVADCARAGDTASADLLREAGQEAARSALAAARSVRTDTDSSTVATEAFPTSNSATRIALTGGVAAAGDHLVEGFRAEAARLDPTITIVEPAGGPLDGALMLGHLGAGGTLGAQDKVLWT</sequence>
<dbReference type="InterPro" id="IPR043129">
    <property type="entry name" value="ATPase_NBD"/>
</dbReference>
<evidence type="ECO:0000313" key="3">
    <source>
        <dbReference type="EMBL" id="TNM55879.1"/>
    </source>
</evidence>
<proteinExistence type="predicted"/>
<evidence type="ECO:0000313" key="2">
    <source>
        <dbReference type="EMBL" id="GGC29237.1"/>
    </source>
</evidence>
<dbReference type="Pfam" id="PF01869">
    <property type="entry name" value="BcrAD_BadFG"/>
    <property type="match status" value="1"/>
</dbReference>
<dbReference type="PANTHER" id="PTHR43190:SF3">
    <property type="entry name" value="N-ACETYL-D-GLUCOSAMINE KINASE"/>
    <property type="match status" value="1"/>
</dbReference>
<name>A0A5C4X3N8_9MICO</name>
<evidence type="ECO:0000259" key="1">
    <source>
        <dbReference type="Pfam" id="PF01869"/>
    </source>
</evidence>
<gene>
    <name evidence="3" type="ORF">FHQ09_06460</name>
    <name evidence="2" type="ORF">GCM10010974_09740</name>
</gene>
<feature type="domain" description="ATPase BadF/BadG/BcrA/BcrD type" evidence="1">
    <location>
        <begin position="5"/>
        <end position="338"/>
    </location>
</feature>
<dbReference type="SUPFAM" id="SSF53067">
    <property type="entry name" value="Actin-like ATPase domain"/>
    <property type="match status" value="1"/>
</dbReference>
<dbReference type="InterPro" id="IPR052519">
    <property type="entry name" value="Euk-type_GlcNAc_Kinase"/>
</dbReference>
<dbReference type="AlphaFoldDB" id="A0A5C4X3N8"/>
<dbReference type="Proteomes" id="UP000632322">
    <property type="component" value="Unassembled WGS sequence"/>
</dbReference>
<protein>
    <recommendedName>
        <fullName evidence="1">ATPase BadF/BadG/BcrA/BcrD type domain-containing protein</fullName>
    </recommendedName>
</protein>
<reference evidence="5" key="2">
    <citation type="journal article" date="2019" name="Int. J. Syst. Evol. Microbiol.">
        <title>The Global Catalogue of Microorganisms (GCM) 10K type strain sequencing project: providing services to taxonomists for standard genome sequencing and annotation.</title>
        <authorList>
            <consortium name="The Broad Institute Genomics Platform"/>
            <consortium name="The Broad Institute Genome Sequencing Center for Infectious Disease"/>
            <person name="Wu L."/>
            <person name="Ma J."/>
        </authorList>
    </citation>
    <scope>NUCLEOTIDE SEQUENCE [LARGE SCALE GENOMIC DNA]</scope>
    <source>
        <strain evidence="5">CGMCC 1.15472</strain>
    </source>
</reference>
<comment type="caution">
    <text evidence="3">The sequence shown here is derived from an EMBL/GenBank/DDBJ whole genome shotgun (WGS) entry which is preliminary data.</text>
</comment>